<feature type="transmembrane region" description="Helical" evidence="1">
    <location>
        <begin position="214"/>
        <end position="237"/>
    </location>
</feature>
<keyword evidence="1" id="KW-1133">Transmembrane helix</keyword>
<evidence type="ECO:0000313" key="3">
    <source>
        <dbReference type="WBParaSite" id="PTRK_0001797400.1"/>
    </source>
</evidence>
<keyword evidence="2" id="KW-1185">Reference proteome</keyword>
<dbReference type="PANTHER" id="PTHR47518">
    <property type="entry name" value="SERPENTINE RECEPTOR CLASS EPSILON-13-RELATED"/>
    <property type="match status" value="1"/>
</dbReference>
<accession>A0A0N5A7J4</accession>
<dbReference type="PANTHER" id="PTHR47518:SF9">
    <property type="entry name" value="SERPENTINE RECEPTOR, CLASS T"/>
    <property type="match status" value="1"/>
</dbReference>
<reference evidence="3" key="1">
    <citation type="submission" date="2017-02" db="UniProtKB">
        <authorList>
            <consortium name="WormBaseParasite"/>
        </authorList>
    </citation>
    <scope>IDENTIFICATION</scope>
</reference>
<sequence length="406" mass="47436">MLSEKFQIGENIQILSMIIPMIYQLGIFNILFLGFQYTSFIDEKYKGDLMLCSNTMTLMIYGYYALNFCLKQGSLCDWRFNNSRVTRTPVVLFSNMSGRRGESTTRIYSRFLPKRSVLTVPLPVDIIEEARKRETSIDTLNYINNFESLIIKMSASNIYQDFLSNNKEYHPEMMTAIISLTTASPLLFLAPMLSFQMYKKSGWHLYYRTTTFSLLLSIFFFALGSFTCNIIVLVMGTNYNMETYSCLYTLEHISTHLLIYGPAITRVIFVIFVLERIMATLFRKKYEKKEYSFVALILFMLPFIYGINTENISDFWPAFDKYYYAICIVIDSIIIMISIYLIILNIRLRSKKFDNNICLSEKYQIKTTKLNSGTTGEEIKIIGTDGKDLNMNYDQKSYFTLFQRAW</sequence>
<dbReference type="InterPro" id="IPR052854">
    <property type="entry name" value="Serpentine_rcpt_epsilon"/>
</dbReference>
<feature type="transmembrane region" description="Helical" evidence="1">
    <location>
        <begin position="12"/>
        <end position="35"/>
    </location>
</feature>
<dbReference type="Proteomes" id="UP000038045">
    <property type="component" value="Unplaced"/>
</dbReference>
<proteinExistence type="predicted"/>
<keyword evidence="1" id="KW-0472">Membrane</keyword>
<protein>
    <submittedName>
        <fullName evidence="3">G_PROTEIN_RECEP_F1_2 domain-containing protein</fullName>
    </submittedName>
</protein>
<evidence type="ECO:0000256" key="1">
    <source>
        <dbReference type="SAM" id="Phobius"/>
    </source>
</evidence>
<dbReference type="WBParaSite" id="PTRK_0001797400.1">
    <property type="protein sequence ID" value="PTRK_0001797400.1"/>
    <property type="gene ID" value="PTRK_0001797400"/>
</dbReference>
<organism evidence="2 3">
    <name type="scientific">Parastrongyloides trichosuri</name>
    <name type="common">Possum-specific nematode worm</name>
    <dbReference type="NCBI Taxonomy" id="131310"/>
    <lineage>
        <taxon>Eukaryota</taxon>
        <taxon>Metazoa</taxon>
        <taxon>Ecdysozoa</taxon>
        <taxon>Nematoda</taxon>
        <taxon>Chromadorea</taxon>
        <taxon>Rhabditida</taxon>
        <taxon>Tylenchina</taxon>
        <taxon>Panagrolaimomorpha</taxon>
        <taxon>Strongyloidoidea</taxon>
        <taxon>Strongyloididae</taxon>
        <taxon>Parastrongyloides</taxon>
    </lineage>
</organism>
<feature type="transmembrane region" description="Helical" evidence="1">
    <location>
        <begin position="257"/>
        <end position="279"/>
    </location>
</feature>
<dbReference type="AlphaFoldDB" id="A0A0N5A7J4"/>
<name>A0A0N5A7J4_PARTI</name>
<keyword evidence="1" id="KW-0812">Transmembrane</keyword>
<feature type="transmembrane region" description="Helical" evidence="1">
    <location>
        <begin position="291"/>
        <end position="307"/>
    </location>
</feature>
<feature type="transmembrane region" description="Helical" evidence="1">
    <location>
        <begin position="173"/>
        <end position="193"/>
    </location>
</feature>
<feature type="transmembrane region" description="Helical" evidence="1">
    <location>
        <begin position="322"/>
        <end position="343"/>
    </location>
</feature>
<feature type="transmembrane region" description="Helical" evidence="1">
    <location>
        <begin position="47"/>
        <end position="66"/>
    </location>
</feature>
<evidence type="ECO:0000313" key="2">
    <source>
        <dbReference type="Proteomes" id="UP000038045"/>
    </source>
</evidence>